<dbReference type="Proteomes" id="UP000886501">
    <property type="component" value="Unassembled WGS sequence"/>
</dbReference>
<reference evidence="1" key="1">
    <citation type="submission" date="2019-10" db="EMBL/GenBank/DDBJ databases">
        <authorList>
            <consortium name="DOE Joint Genome Institute"/>
            <person name="Kuo A."/>
            <person name="Miyauchi S."/>
            <person name="Kiss E."/>
            <person name="Drula E."/>
            <person name="Kohler A."/>
            <person name="Sanchez-Garcia M."/>
            <person name="Andreopoulos B."/>
            <person name="Barry K.W."/>
            <person name="Bonito G."/>
            <person name="Buee M."/>
            <person name="Carver A."/>
            <person name="Chen C."/>
            <person name="Cichocki N."/>
            <person name="Clum A."/>
            <person name="Culley D."/>
            <person name="Crous P.W."/>
            <person name="Fauchery L."/>
            <person name="Girlanda M."/>
            <person name="Hayes R."/>
            <person name="Keri Z."/>
            <person name="Labutti K."/>
            <person name="Lipzen A."/>
            <person name="Lombard V."/>
            <person name="Magnuson J."/>
            <person name="Maillard F."/>
            <person name="Morin E."/>
            <person name="Murat C."/>
            <person name="Nolan M."/>
            <person name="Ohm R."/>
            <person name="Pangilinan J."/>
            <person name="Pereira M."/>
            <person name="Perotto S."/>
            <person name="Peter M."/>
            <person name="Riley R."/>
            <person name="Sitrit Y."/>
            <person name="Stielow B."/>
            <person name="Szollosi G."/>
            <person name="Zifcakova L."/>
            <person name="Stursova M."/>
            <person name="Spatafora J.W."/>
            <person name="Tedersoo L."/>
            <person name="Vaario L.-M."/>
            <person name="Yamada A."/>
            <person name="Yan M."/>
            <person name="Wang P."/>
            <person name="Xu J."/>
            <person name="Bruns T."/>
            <person name="Baldrian P."/>
            <person name="Vilgalys R."/>
            <person name="Henrissat B."/>
            <person name="Grigoriev I.V."/>
            <person name="Hibbett D."/>
            <person name="Nagy L.G."/>
            <person name="Martin F.M."/>
        </authorList>
    </citation>
    <scope>NUCLEOTIDE SEQUENCE</scope>
    <source>
        <strain evidence="1">P2</strain>
    </source>
</reference>
<evidence type="ECO:0000313" key="1">
    <source>
        <dbReference type="EMBL" id="KAF9643129.1"/>
    </source>
</evidence>
<protein>
    <submittedName>
        <fullName evidence="1">Uncharacterized protein</fullName>
    </submittedName>
</protein>
<reference evidence="1" key="2">
    <citation type="journal article" date="2020" name="Nat. Commun.">
        <title>Large-scale genome sequencing of mycorrhizal fungi provides insights into the early evolution of symbiotic traits.</title>
        <authorList>
            <person name="Miyauchi S."/>
            <person name="Kiss E."/>
            <person name="Kuo A."/>
            <person name="Drula E."/>
            <person name="Kohler A."/>
            <person name="Sanchez-Garcia M."/>
            <person name="Morin E."/>
            <person name="Andreopoulos B."/>
            <person name="Barry K.W."/>
            <person name="Bonito G."/>
            <person name="Buee M."/>
            <person name="Carver A."/>
            <person name="Chen C."/>
            <person name="Cichocki N."/>
            <person name="Clum A."/>
            <person name="Culley D."/>
            <person name="Crous P.W."/>
            <person name="Fauchery L."/>
            <person name="Girlanda M."/>
            <person name="Hayes R.D."/>
            <person name="Keri Z."/>
            <person name="LaButti K."/>
            <person name="Lipzen A."/>
            <person name="Lombard V."/>
            <person name="Magnuson J."/>
            <person name="Maillard F."/>
            <person name="Murat C."/>
            <person name="Nolan M."/>
            <person name="Ohm R.A."/>
            <person name="Pangilinan J."/>
            <person name="Pereira M.F."/>
            <person name="Perotto S."/>
            <person name="Peter M."/>
            <person name="Pfister S."/>
            <person name="Riley R."/>
            <person name="Sitrit Y."/>
            <person name="Stielow J.B."/>
            <person name="Szollosi G."/>
            <person name="Zifcakova L."/>
            <person name="Stursova M."/>
            <person name="Spatafora J.W."/>
            <person name="Tedersoo L."/>
            <person name="Vaario L.M."/>
            <person name="Yamada A."/>
            <person name="Yan M."/>
            <person name="Wang P."/>
            <person name="Xu J."/>
            <person name="Bruns T."/>
            <person name="Baldrian P."/>
            <person name="Vilgalys R."/>
            <person name="Dunand C."/>
            <person name="Henrissat B."/>
            <person name="Grigoriev I.V."/>
            <person name="Hibbett D."/>
            <person name="Nagy L.G."/>
            <person name="Martin F.M."/>
        </authorList>
    </citation>
    <scope>NUCLEOTIDE SEQUENCE</scope>
    <source>
        <strain evidence="1">P2</strain>
    </source>
</reference>
<name>A0ACB6Z0W7_THEGA</name>
<evidence type="ECO:0000313" key="2">
    <source>
        <dbReference type="Proteomes" id="UP000886501"/>
    </source>
</evidence>
<comment type="caution">
    <text evidence="1">The sequence shown here is derived from an EMBL/GenBank/DDBJ whole genome shotgun (WGS) entry which is preliminary data.</text>
</comment>
<feature type="non-terminal residue" evidence="1">
    <location>
        <position position="1"/>
    </location>
</feature>
<sequence>YNGPYIVVHYMKGGLYIISEVDGSVSSSCITAFCLVSYDTHTSFSLPVLTLTGFNLGGLNED</sequence>
<keyword evidence="2" id="KW-1185">Reference proteome</keyword>
<dbReference type="EMBL" id="MU118279">
    <property type="protein sequence ID" value="KAF9643129.1"/>
    <property type="molecule type" value="Genomic_DNA"/>
</dbReference>
<organism evidence="1 2">
    <name type="scientific">Thelephora ganbajun</name>
    <name type="common">Ganba fungus</name>
    <dbReference type="NCBI Taxonomy" id="370292"/>
    <lineage>
        <taxon>Eukaryota</taxon>
        <taxon>Fungi</taxon>
        <taxon>Dikarya</taxon>
        <taxon>Basidiomycota</taxon>
        <taxon>Agaricomycotina</taxon>
        <taxon>Agaricomycetes</taxon>
        <taxon>Thelephorales</taxon>
        <taxon>Thelephoraceae</taxon>
        <taxon>Thelephora</taxon>
    </lineage>
</organism>
<accession>A0ACB6Z0W7</accession>
<gene>
    <name evidence="1" type="ORF">BDM02DRAFT_3227836</name>
</gene>
<proteinExistence type="predicted"/>